<feature type="transmembrane region" description="Helical" evidence="8">
    <location>
        <begin position="311"/>
        <end position="332"/>
    </location>
</feature>
<feature type="transmembrane region" description="Helical" evidence="8">
    <location>
        <begin position="150"/>
        <end position="170"/>
    </location>
</feature>
<comment type="similarity">
    <text evidence="2">Belongs to the CRT-like transporter family.</text>
</comment>
<feature type="transmembrane region" description="Helical" evidence="8">
    <location>
        <begin position="242"/>
        <end position="260"/>
    </location>
</feature>
<feature type="transmembrane region" description="Helical" evidence="8">
    <location>
        <begin position="272"/>
        <end position="291"/>
    </location>
</feature>
<keyword evidence="5 8" id="KW-1133">Transmembrane helix</keyword>
<feature type="transmembrane region" description="Helical" evidence="8">
    <location>
        <begin position="190"/>
        <end position="211"/>
    </location>
</feature>
<feature type="transmembrane region" description="Helical" evidence="8">
    <location>
        <begin position="217"/>
        <end position="235"/>
    </location>
</feature>
<evidence type="ECO:0000256" key="2">
    <source>
        <dbReference type="ARBA" id="ARBA00006690"/>
    </source>
</evidence>
<evidence type="ECO:0000256" key="5">
    <source>
        <dbReference type="ARBA" id="ARBA00022989"/>
    </source>
</evidence>
<dbReference type="Proteomes" id="UP000327013">
    <property type="component" value="Chromosome 4"/>
</dbReference>
<dbReference type="AlphaFoldDB" id="A0A660KSQ3"/>
<evidence type="ECO:0000256" key="1">
    <source>
        <dbReference type="ARBA" id="ARBA00004141"/>
    </source>
</evidence>
<feature type="transmembrane region" description="Helical" evidence="8">
    <location>
        <begin position="394"/>
        <end position="413"/>
    </location>
</feature>
<sequence length="459" mass="49696">MTACPRRITAGAGSSDRPIQLGKSLRTAEILRLPRDYVTNQRRRIVLRSRLWIVEAVGPGGAWERSDGRDVEKKVVGPCPYAVEDLAEKSGSEDRTVEEEEEEVDEKRENKKNLDRTVKVVVAAAITVVLGVGNRVLYKLALVPLKHYPFFLAQLATFGYVVVYFSILYLRYRAGIVTDEMLSMPKAPFLAVGLLEALGAATGMAAGAILSGASIPILSQTFLVWQILLSIIFLGRRYRANQLLGCFLVAVGVIITVASGSSAGHSLKEAGIFWSLLMIVSFLFQATDTVLKEVIFLDAARRLKGGSVDLFVVNSYGSAFQALFICLLLPFLSKLWGIPFIQLPQYLKDGAACFLNIGTLSSGCDGAPLLPVLFVVVNMGFNISLLYLLKISSAVVSCLASTFSVPISVYMFTLPLPYLGVASSLPPGFVAGAIVLVMGMLIYTWRPSVPSSASPSLPN</sequence>
<dbReference type="PANTHER" id="PTHR31326">
    <property type="entry name" value="PROTEIN CLT2, CHLOROPLASTIC"/>
    <property type="match status" value="1"/>
</dbReference>
<keyword evidence="6 8" id="KW-0472">Membrane</keyword>
<protein>
    <recommendedName>
        <fullName evidence="11">EamA domain-containing protein</fullName>
    </recommendedName>
</protein>
<reference evidence="9 10" key="1">
    <citation type="submission" date="2019-06" db="EMBL/GenBank/DDBJ databases">
        <title>A chromosomal-level reference genome of Carpinus fangiana (Coryloideae, Betulaceae).</title>
        <authorList>
            <person name="Yang X."/>
            <person name="Wang Z."/>
            <person name="Zhang L."/>
            <person name="Hao G."/>
            <person name="Liu J."/>
            <person name="Yang Y."/>
        </authorList>
    </citation>
    <scope>NUCLEOTIDE SEQUENCE [LARGE SCALE GENOMIC DNA]</scope>
    <source>
        <strain evidence="9">Cfa_2016G</strain>
        <tissue evidence="9">Leaf</tissue>
    </source>
</reference>
<organism evidence="9 10">
    <name type="scientific">Carpinus fangiana</name>
    <dbReference type="NCBI Taxonomy" id="176857"/>
    <lineage>
        <taxon>Eukaryota</taxon>
        <taxon>Viridiplantae</taxon>
        <taxon>Streptophyta</taxon>
        <taxon>Embryophyta</taxon>
        <taxon>Tracheophyta</taxon>
        <taxon>Spermatophyta</taxon>
        <taxon>Magnoliopsida</taxon>
        <taxon>eudicotyledons</taxon>
        <taxon>Gunneridae</taxon>
        <taxon>Pentapetalae</taxon>
        <taxon>rosids</taxon>
        <taxon>fabids</taxon>
        <taxon>Fagales</taxon>
        <taxon>Betulaceae</taxon>
        <taxon>Carpinus</taxon>
    </lineage>
</organism>
<dbReference type="Pfam" id="PF08627">
    <property type="entry name" value="CRT-like"/>
    <property type="match status" value="1"/>
</dbReference>
<dbReference type="PANTHER" id="PTHR31326:SF3">
    <property type="entry name" value="PROTEIN CLT3, CHLOROPLASTIC"/>
    <property type="match status" value="1"/>
</dbReference>
<comment type="subcellular location">
    <subcellularLocation>
        <location evidence="1">Membrane</location>
        <topology evidence="1">Multi-pass membrane protein</topology>
    </subcellularLocation>
</comment>
<evidence type="ECO:0000313" key="9">
    <source>
        <dbReference type="EMBL" id="KAE8037279.1"/>
    </source>
</evidence>
<keyword evidence="3" id="KW-0813">Transport</keyword>
<evidence type="ECO:0000256" key="3">
    <source>
        <dbReference type="ARBA" id="ARBA00022448"/>
    </source>
</evidence>
<dbReference type="GO" id="GO:0016020">
    <property type="term" value="C:membrane"/>
    <property type="evidence" value="ECO:0007669"/>
    <property type="project" value="UniProtKB-SubCell"/>
</dbReference>
<keyword evidence="4 8" id="KW-0812">Transmembrane</keyword>
<gene>
    <name evidence="9" type="ORF">FH972_009880</name>
</gene>
<dbReference type="EMBL" id="CM017324">
    <property type="protein sequence ID" value="KAE8037279.1"/>
    <property type="molecule type" value="Genomic_DNA"/>
</dbReference>
<evidence type="ECO:0008006" key="11">
    <source>
        <dbReference type="Google" id="ProtNLM"/>
    </source>
</evidence>
<evidence type="ECO:0000256" key="8">
    <source>
        <dbReference type="SAM" id="Phobius"/>
    </source>
</evidence>
<feature type="region of interest" description="Disordered" evidence="7">
    <location>
        <begin position="87"/>
        <end position="110"/>
    </location>
</feature>
<evidence type="ECO:0000256" key="4">
    <source>
        <dbReference type="ARBA" id="ARBA00022692"/>
    </source>
</evidence>
<feature type="transmembrane region" description="Helical" evidence="8">
    <location>
        <begin position="369"/>
        <end position="389"/>
    </location>
</feature>
<proteinExistence type="inferred from homology"/>
<dbReference type="OrthoDB" id="416555at2759"/>
<evidence type="ECO:0000256" key="7">
    <source>
        <dbReference type="SAM" id="MobiDB-lite"/>
    </source>
</evidence>
<evidence type="ECO:0000256" key="6">
    <source>
        <dbReference type="ARBA" id="ARBA00023136"/>
    </source>
</evidence>
<name>A0A660KSQ3_9ROSI</name>
<keyword evidence="10" id="KW-1185">Reference proteome</keyword>
<feature type="transmembrane region" description="Helical" evidence="8">
    <location>
        <begin position="117"/>
        <end position="138"/>
    </location>
</feature>
<evidence type="ECO:0000313" key="10">
    <source>
        <dbReference type="Proteomes" id="UP000327013"/>
    </source>
</evidence>
<feature type="transmembrane region" description="Helical" evidence="8">
    <location>
        <begin position="425"/>
        <end position="445"/>
    </location>
</feature>
<accession>A0A660KSQ3</accession>
<dbReference type="InterPro" id="IPR013936">
    <property type="entry name" value="CRT-like"/>
</dbReference>